<sequence length="131" mass="12974">MTTIPQPLVGVVLISHSDALATSAAALAVQIAGPDVQVVPAGGTDDGGLGTSPDKVTAAIQKVDRGVGVVLIPDMGGSVLTARLLEVPGQVAIADVPFVEGAIAAAVQAGIGGTLQDVLDAAEDARIYRKL</sequence>
<dbReference type="EC" id="2.7.1.121" evidence="3"/>
<comment type="catalytic activity">
    <reaction evidence="1">
        <text>dihydroxyacetone + phosphoenolpyruvate = dihydroxyacetone phosphate + pyruvate</text>
        <dbReference type="Rhea" id="RHEA:18381"/>
        <dbReference type="ChEBI" id="CHEBI:15361"/>
        <dbReference type="ChEBI" id="CHEBI:16016"/>
        <dbReference type="ChEBI" id="CHEBI:57642"/>
        <dbReference type="ChEBI" id="CHEBI:58702"/>
        <dbReference type="EC" id="2.7.1.121"/>
    </reaction>
</comment>
<keyword evidence="4 7" id="KW-0808">Transferase</keyword>
<organism evidence="7 8">
    <name type="scientific">Sphaerisporangium album</name>
    <dbReference type="NCBI Taxonomy" id="509200"/>
    <lineage>
        <taxon>Bacteria</taxon>
        <taxon>Bacillati</taxon>
        <taxon>Actinomycetota</taxon>
        <taxon>Actinomycetes</taxon>
        <taxon>Streptosporangiales</taxon>
        <taxon>Streptosporangiaceae</taxon>
        <taxon>Sphaerisporangium</taxon>
    </lineage>
</organism>
<dbReference type="RefSeq" id="WP_114026763.1">
    <property type="nucleotide sequence ID" value="NZ_QOIL01000001.1"/>
</dbReference>
<keyword evidence="8" id="KW-1185">Reference proteome</keyword>
<keyword evidence="7" id="KW-0670">Pyruvate</keyword>
<evidence type="ECO:0000256" key="5">
    <source>
        <dbReference type="ARBA" id="ARBA00046577"/>
    </source>
</evidence>
<reference evidence="7 8" key="1">
    <citation type="submission" date="2018-06" db="EMBL/GenBank/DDBJ databases">
        <title>Sphaerisporangium craniellae sp. nov., isolated from a marine sponge in the South China Sea.</title>
        <authorList>
            <person name="Li L."/>
        </authorList>
    </citation>
    <scope>NUCLEOTIDE SEQUENCE [LARGE SCALE GENOMIC DNA]</scope>
    <source>
        <strain evidence="7 8">CCTCC AA 208026</strain>
    </source>
</reference>
<accession>A0A367FT40</accession>
<comment type="function">
    <text evidence="2">Component of the dihydroxyacetone kinase complex, which is responsible for the phosphoenolpyruvate (PEP)-dependent phosphorylation of dihydroxyacetone. DhaM serves as the phosphoryl donor. Is phosphorylated by phosphoenolpyruvate in an EI- and HPr-dependent reaction, and a phosphorelay system on histidine residues finally leads to phosphoryl transfer to DhaL and dihydroxyacetone.</text>
</comment>
<dbReference type="SUPFAM" id="SSF53062">
    <property type="entry name" value="PTS system fructose IIA component-like"/>
    <property type="match status" value="1"/>
</dbReference>
<dbReference type="GO" id="GO:0019563">
    <property type="term" value="P:glycerol catabolic process"/>
    <property type="evidence" value="ECO:0007669"/>
    <property type="project" value="InterPro"/>
</dbReference>
<evidence type="ECO:0000313" key="7">
    <source>
        <dbReference type="EMBL" id="RCG33099.1"/>
    </source>
</evidence>
<dbReference type="NCBIfam" id="TIGR02364">
    <property type="entry name" value="dha_pts"/>
    <property type="match status" value="1"/>
</dbReference>
<name>A0A367FT40_9ACTN</name>
<dbReference type="AlphaFoldDB" id="A0A367FT40"/>
<dbReference type="InterPro" id="IPR012844">
    <property type="entry name" value="DhaM_N"/>
</dbReference>
<evidence type="ECO:0000256" key="4">
    <source>
        <dbReference type="ARBA" id="ARBA00022679"/>
    </source>
</evidence>
<dbReference type="PROSITE" id="PS51096">
    <property type="entry name" value="PTS_EIIA_TYPE_4"/>
    <property type="match status" value="1"/>
</dbReference>
<evidence type="ECO:0000259" key="6">
    <source>
        <dbReference type="PROSITE" id="PS51096"/>
    </source>
</evidence>
<dbReference type="EMBL" id="QOIL01000001">
    <property type="protein sequence ID" value="RCG33099.1"/>
    <property type="molecule type" value="Genomic_DNA"/>
</dbReference>
<dbReference type="Gene3D" id="3.40.50.510">
    <property type="entry name" value="Phosphotransferase system, mannose-type IIA component"/>
    <property type="match status" value="1"/>
</dbReference>
<protein>
    <recommendedName>
        <fullName evidence="3">phosphoenolpyruvate--glycerone phosphotransferase</fullName>
        <ecNumber evidence="3">2.7.1.121</ecNumber>
    </recommendedName>
</protein>
<evidence type="ECO:0000256" key="1">
    <source>
        <dbReference type="ARBA" id="ARBA00001113"/>
    </source>
</evidence>
<dbReference type="GO" id="GO:0009401">
    <property type="term" value="P:phosphoenolpyruvate-dependent sugar phosphotransferase system"/>
    <property type="evidence" value="ECO:0007669"/>
    <property type="project" value="InterPro"/>
</dbReference>
<dbReference type="GO" id="GO:0047324">
    <property type="term" value="F:phosphoenolpyruvate-glycerone phosphotransferase activity"/>
    <property type="evidence" value="ECO:0007669"/>
    <property type="project" value="UniProtKB-EC"/>
</dbReference>
<evidence type="ECO:0000256" key="3">
    <source>
        <dbReference type="ARBA" id="ARBA00012095"/>
    </source>
</evidence>
<comment type="subunit">
    <text evidence="5">Homodimer. The dihydroxyacetone kinase complex is composed of a homodimer of DhaM, a homodimer of DhaK and the subunit DhaL.</text>
</comment>
<dbReference type="Pfam" id="PF03610">
    <property type="entry name" value="EIIA-man"/>
    <property type="match status" value="1"/>
</dbReference>
<evidence type="ECO:0000313" key="8">
    <source>
        <dbReference type="Proteomes" id="UP000253094"/>
    </source>
</evidence>
<proteinExistence type="predicted"/>
<dbReference type="InterPro" id="IPR039643">
    <property type="entry name" value="DhaM"/>
</dbReference>
<gene>
    <name evidence="7" type="ORF">DQ384_01250</name>
</gene>
<dbReference type="Proteomes" id="UP000253094">
    <property type="component" value="Unassembled WGS sequence"/>
</dbReference>
<dbReference type="PANTHER" id="PTHR38594:SF1">
    <property type="entry name" value="PEP-DEPENDENT DIHYDROXYACETONE KINASE, PHOSPHORYL DONOR SUBUNIT DHAM"/>
    <property type="match status" value="1"/>
</dbReference>
<dbReference type="InterPro" id="IPR036662">
    <property type="entry name" value="PTS_EIIA_man-typ_sf"/>
</dbReference>
<dbReference type="GO" id="GO:0016020">
    <property type="term" value="C:membrane"/>
    <property type="evidence" value="ECO:0007669"/>
    <property type="project" value="InterPro"/>
</dbReference>
<feature type="domain" description="PTS EIIA type-4" evidence="6">
    <location>
        <begin position="8"/>
        <end position="131"/>
    </location>
</feature>
<dbReference type="PANTHER" id="PTHR38594">
    <property type="entry name" value="PEP-DEPENDENT DIHYDROXYACETONE KINASE, PHOSPHORYL DONOR SUBUNIT DHAM"/>
    <property type="match status" value="1"/>
</dbReference>
<dbReference type="InterPro" id="IPR004701">
    <property type="entry name" value="PTS_EIIA_man-typ"/>
</dbReference>
<evidence type="ECO:0000256" key="2">
    <source>
        <dbReference type="ARBA" id="ARBA00002788"/>
    </source>
</evidence>
<comment type="caution">
    <text evidence="7">The sequence shown here is derived from an EMBL/GenBank/DDBJ whole genome shotgun (WGS) entry which is preliminary data.</text>
</comment>
<dbReference type="OrthoDB" id="350754at2"/>